<dbReference type="Gene3D" id="3.40.50.360">
    <property type="match status" value="1"/>
</dbReference>
<dbReference type="AlphaFoldDB" id="A0A0A1VQM3"/>
<dbReference type="PANTHER" id="PTHR32145:SF32">
    <property type="entry name" value="DIFLAVIN FLAVOPROTEIN A 4-RELATED"/>
    <property type="match status" value="1"/>
</dbReference>
<evidence type="ECO:0000256" key="5">
    <source>
        <dbReference type="ARBA" id="ARBA00022982"/>
    </source>
</evidence>
<dbReference type="SMART" id="SM00903">
    <property type="entry name" value="Flavin_Reduct"/>
    <property type="match status" value="1"/>
</dbReference>
<dbReference type="InterPro" id="IPR029039">
    <property type="entry name" value="Flavoprotein-like_sf"/>
</dbReference>
<evidence type="ECO:0000256" key="6">
    <source>
        <dbReference type="ARBA" id="ARBA00023002"/>
    </source>
</evidence>
<evidence type="ECO:0000256" key="8">
    <source>
        <dbReference type="SAM" id="MobiDB-lite"/>
    </source>
</evidence>
<evidence type="ECO:0000313" key="11">
    <source>
        <dbReference type="Proteomes" id="UP000030321"/>
    </source>
</evidence>
<dbReference type="Proteomes" id="UP000030321">
    <property type="component" value="Unassembled WGS sequence"/>
</dbReference>
<proteinExistence type="inferred from homology"/>
<evidence type="ECO:0000256" key="3">
    <source>
        <dbReference type="ARBA" id="ARBA00007121"/>
    </source>
</evidence>
<evidence type="ECO:0000313" key="10">
    <source>
        <dbReference type="EMBL" id="GAL92025.1"/>
    </source>
</evidence>
<keyword evidence="5" id="KW-0249">Electron transport</keyword>
<feature type="region of interest" description="Disordered" evidence="8">
    <location>
        <begin position="406"/>
        <end position="425"/>
    </location>
</feature>
<evidence type="ECO:0000256" key="2">
    <source>
        <dbReference type="ARBA" id="ARBA00006098"/>
    </source>
</evidence>
<comment type="similarity">
    <text evidence="3">In the N-terminal section; belongs to the zinc metallo-hydrolase group 3 family.</text>
</comment>
<dbReference type="InterPro" id="IPR001226">
    <property type="entry name" value="Flavodoxin_CS"/>
</dbReference>
<evidence type="ECO:0000256" key="1">
    <source>
        <dbReference type="ARBA" id="ARBA00001962"/>
    </source>
</evidence>
<dbReference type="SMART" id="SM00849">
    <property type="entry name" value="Lactamase_B"/>
    <property type="match status" value="1"/>
</dbReference>
<dbReference type="InterPro" id="IPR002563">
    <property type="entry name" value="Flavin_Rdtase-like_dom"/>
</dbReference>
<gene>
    <name evidence="10" type="ORF">N44_00313</name>
</gene>
<dbReference type="Gene3D" id="3.60.15.10">
    <property type="entry name" value="Ribonuclease Z/Hydroxyacylglutathione hydrolase-like"/>
    <property type="match status" value="1"/>
</dbReference>
<dbReference type="RefSeq" id="WP_045357597.1">
    <property type="nucleotide sequence ID" value="NZ_BBPA01000018.1"/>
</dbReference>
<dbReference type="PROSITE" id="PS50902">
    <property type="entry name" value="FLAVODOXIN_LIKE"/>
    <property type="match status" value="1"/>
</dbReference>
<dbReference type="InterPro" id="IPR012349">
    <property type="entry name" value="Split_barrel_FMN-bd"/>
</dbReference>
<keyword evidence="4" id="KW-0813">Transport</keyword>
<comment type="caution">
    <text evidence="10">The sequence shown here is derived from an EMBL/GenBank/DDBJ whole genome shotgun (WGS) entry which is preliminary data.</text>
</comment>
<dbReference type="Pfam" id="PF01613">
    <property type="entry name" value="Flavin_Reduct"/>
    <property type="match status" value="1"/>
</dbReference>
<dbReference type="InterPro" id="IPR045761">
    <property type="entry name" value="ODP_dom"/>
</dbReference>
<dbReference type="InterPro" id="IPR008254">
    <property type="entry name" value="Flavodoxin/NO_synth"/>
</dbReference>
<evidence type="ECO:0000256" key="4">
    <source>
        <dbReference type="ARBA" id="ARBA00022448"/>
    </source>
</evidence>
<dbReference type="EMBL" id="BBPA01000018">
    <property type="protein sequence ID" value="GAL92025.1"/>
    <property type="molecule type" value="Genomic_DNA"/>
</dbReference>
<dbReference type="Gene3D" id="2.30.110.10">
    <property type="entry name" value="Electron Transport, Fmn-binding Protein, Chain A"/>
    <property type="match status" value="1"/>
</dbReference>
<reference evidence="11" key="1">
    <citation type="journal article" date="2015" name="Genome">
        <title>Whole Genome Sequence of the Non-Microcystin-Producing Microcystis aeruginosa Strain NIES-44.</title>
        <authorList>
            <person name="Okano K."/>
            <person name="Miyata N."/>
            <person name="Ozaki Y."/>
        </authorList>
    </citation>
    <scope>NUCLEOTIDE SEQUENCE [LARGE SCALE GENOMIC DNA]</scope>
    <source>
        <strain evidence="11">NIES-44</strain>
    </source>
</reference>
<accession>A0A0A1VQM3</accession>
<dbReference type="InterPro" id="IPR001279">
    <property type="entry name" value="Metallo-B-lactamas"/>
</dbReference>
<dbReference type="SUPFAM" id="SSF50475">
    <property type="entry name" value="FMN-binding split barrel"/>
    <property type="match status" value="1"/>
</dbReference>
<dbReference type="Pfam" id="PF19583">
    <property type="entry name" value="ODP"/>
    <property type="match status" value="1"/>
</dbReference>
<dbReference type="EC" id="1.6.5.2" evidence="10"/>
<comment type="similarity">
    <text evidence="2">In the C-terminal section; belongs to the flavodoxin reductase family.</text>
</comment>
<organism evidence="10 11">
    <name type="scientific">Microcystis aeruginosa NIES-44</name>
    <dbReference type="NCBI Taxonomy" id="449439"/>
    <lineage>
        <taxon>Bacteria</taxon>
        <taxon>Bacillati</taxon>
        <taxon>Cyanobacteriota</taxon>
        <taxon>Cyanophyceae</taxon>
        <taxon>Oscillatoriophycideae</taxon>
        <taxon>Chroococcales</taxon>
        <taxon>Microcystaceae</taxon>
        <taxon>Microcystis</taxon>
    </lineage>
</organism>
<dbReference type="GO" id="GO:0009055">
    <property type="term" value="F:electron transfer activity"/>
    <property type="evidence" value="ECO:0007669"/>
    <property type="project" value="InterPro"/>
</dbReference>
<protein>
    <submittedName>
        <fullName evidence="10">NAD(P)H-quinone oxidoreductase chain 5</fullName>
        <ecNumber evidence="10">1.6.5.2</ecNumber>
    </submittedName>
</protein>
<dbReference type="PANTHER" id="PTHR32145">
    <property type="entry name" value="DIFLAVIN FLAVOPROTEIN A 2-RELATED"/>
    <property type="match status" value="1"/>
</dbReference>
<keyword evidence="6 10" id="KW-0560">Oxidoreductase</keyword>
<dbReference type="CDD" id="cd07709">
    <property type="entry name" value="flavodiiron_proteins_MBL-fold"/>
    <property type="match status" value="1"/>
</dbReference>
<dbReference type="SUPFAM" id="SSF52218">
    <property type="entry name" value="Flavoproteins"/>
    <property type="match status" value="1"/>
</dbReference>
<comment type="cofactor">
    <cofactor evidence="1">
        <name>Fe cation</name>
        <dbReference type="ChEBI" id="CHEBI:24875"/>
    </cofactor>
</comment>
<sequence>MNNAIVKPRDVQVAPIAVDTFVFRSRTWDRLKFEIEYGLQKGTTANSYLIKSEKVALFDPPGESFSAIFLEALTKRINPKTIDYIILGHVNPNRAVTLKALLEIAPQVTFVCSNPGAISLKKILETEALNLLVVKGEEILNLGANHQLEFIPTPNPRFPDQLCTYDSKTDILYTDKLFGAHVCGDQIFDEGWSVYNEDRRYYFDCLMAPYASQISNALEKLAAKSPLFYAVGHGPLVRYGMHELTLSYQQWLAVQKSQELTIALIYASAYGNTATLAQAIAMGITKAGVAVTAINAESAEPDEIKTAIEKSVGFIFGSPTLGGHAPTPIQTALGITLANGDKSKLVGVFGSYGWSGEAIDLLEGKFRDGGYRFGFEPIRVKFKPTEAILKTCEEAGTDFAQAVKKARKSRQPKTNVNQSQSDRRSQSLGRLVGSLCIVTCELGELRGAMLASWVSQATFTPPGLTIAVAKERAIESLLYSGTPFVLNILQEGQHLALMKHFLKPFTPGEDRFAHIETTKAENGGPILAEALAYLECRVEQRMECGDHWLLYAIAEKGKVLHQGLTAIHHRKSGSYY</sequence>
<dbReference type="PROSITE" id="PS00201">
    <property type="entry name" value="FLAVODOXIN"/>
    <property type="match status" value="1"/>
</dbReference>
<dbReference type="SUPFAM" id="SSF56281">
    <property type="entry name" value="Metallo-hydrolase/oxidoreductase"/>
    <property type="match status" value="1"/>
</dbReference>
<name>A0A0A1VQM3_MICAE</name>
<dbReference type="GO" id="GO:0016646">
    <property type="term" value="F:oxidoreductase activity, acting on the CH-NH group of donors, NAD or NADP as acceptor"/>
    <property type="evidence" value="ECO:0007669"/>
    <property type="project" value="UniProtKB-ARBA"/>
</dbReference>
<comment type="function">
    <text evidence="7">Mediates electron transfer from NADH to oxygen, reducing it to water. This modular protein has 3 redox cofactors, in other organisms the same activity requires 2 or 3 proteins.</text>
</comment>
<dbReference type="GO" id="GO:0003955">
    <property type="term" value="F:NAD(P)H dehydrogenase (quinone) activity"/>
    <property type="evidence" value="ECO:0007669"/>
    <property type="project" value="UniProtKB-EC"/>
</dbReference>
<dbReference type="GO" id="GO:0010181">
    <property type="term" value="F:FMN binding"/>
    <property type="evidence" value="ECO:0007669"/>
    <property type="project" value="InterPro"/>
</dbReference>
<dbReference type="InterPro" id="IPR051285">
    <property type="entry name" value="NADH_oxidoreductase_modular"/>
</dbReference>
<dbReference type="Pfam" id="PF00258">
    <property type="entry name" value="Flavodoxin_1"/>
    <property type="match status" value="1"/>
</dbReference>
<evidence type="ECO:0000256" key="7">
    <source>
        <dbReference type="ARBA" id="ARBA00025633"/>
    </source>
</evidence>
<dbReference type="InterPro" id="IPR036866">
    <property type="entry name" value="RibonucZ/Hydroxyglut_hydro"/>
</dbReference>
<evidence type="ECO:0000259" key="9">
    <source>
        <dbReference type="PROSITE" id="PS50902"/>
    </source>
</evidence>
<feature type="domain" description="Flavodoxin-like" evidence="9">
    <location>
        <begin position="262"/>
        <end position="400"/>
    </location>
</feature>